<sequence length="86" mass="10257">MMEVKEFSQMPLREQIQYVQDSGRYLHARLKGWCHISLYYLGSFYVEVWLLEHCGSIALVRTFTDQKQLEPYLHTTSMENVLKELV</sequence>
<dbReference type="EMBL" id="JACJIQ010000002">
    <property type="protein sequence ID" value="MBA9076035.1"/>
    <property type="molecule type" value="Genomic_DNA"/>
</dbReference>
<accession>A0A839GKB8</accession>
<organism evidence="1 2">
    <name type="scientific">Rufibacter quisquiliarum</name>
    <dbReference type="NCBI Taxonomy" id="1549639"/>
    <lineage>
        <taxon>Bacteria</taxon>
        <taxon>Pseudomonadati</taxon>
        <taxon>Bacteroidota</taxon>
        <taxon>Cytophagia</taxon>
        <taxon>Cytophagales</taxon>
        <taxon>Hymenobacteraceae</taxon>
        <taxon>Rufibacter</taxon>
    </lineage>
</organism>
<evidence type="ECO:0000313" key="1">
    <source>
        <dbReference type="EMBL" id="MBA9076035.1"/>
    </source>
</evidence>
<comment type="caution">
    <text evidence="1">The sequence shown here is derived from an EMBL/GenBank/DDBJ whole genome shotgun (WGS) entry which is preliminary data.</text>
</comment>
<protein>
    <submittedName>
        <fullName evidence="1">Uncharacterized protein</fullName>
    </submittedName>
</protein>
<evidence type="ECO:0000313" key="2">
    <source>
        <dbReference type="Proteomes" id="UP000563094"/>
    </source>
</evidence>
<dbReference type="AlphaFoldDB" id="A0A839GKB8"/>
<proteinExistence type="predicted"/>
<gene>
    <name evidence="1" type="ORF">FHS90_000737</name>
</gene>
<keyword evidence="2" id="KW-1185">Reference proteome</keyword>
<name>A0A839GKB8_9BACT</name>
<dbReference type="RefSeq" id="WP_066837236.1">
    <property type="nucleotide sequence ID" value="NZ_JACJIQ010000002.1"/>
</dbReference>
<reference evidence="1 2" key="1">
    <citation type="submission" date="2020-08" db="EMBL/GenBank/DDBJ databases">
        <title>Genomic Encyclopedia of Type Strains, Phase IV (KMG-IV): sequencing the most valuable type-strain genomes for metagenomic binning, comparative biology and taxonomic classification.</title>
        <authorList>
            <person name="Goeker M."/>
        </authorList>
    </citation>
    <scope>NUCLEOTIDE SEQUENCE [LARGE SCALE GENOMIC DNA]</scope>
    <source>
        <strain evidence="1 2">DSM 29854</strain>
    </source>
</reference>
<dbReference type="Proteomes" id="UP000563094">
    <property type="component" value="Unassembled WGS sequence"/>
</dbReference>